<organism evidence="1 2">
    <name type="scientific">Gemmata obscuriglobus</name>
    <dbReference type="NCBI Taxonomy" id="114"/>
    <lineage>
        <taxon>Bacteria</taxon>
        <taxon>Pseudomonadati</taxon>
        <taxon>Planctomycetota</taxon>
        <taxon>Planctomycetia</taxon>
        <taxon>Gemmatales</taxon>
        <taxon>Gemmataceae</taxon>
        <taxon>Gemmata</taxon>
    </lineage>
</organism>
<protein>
    <submittedName>
        <fullName evidence="1">Uncharacterized protein</fullName>
    </submittedName>
</protein>
<dbReference type="EMBL" id="CP025958">
    <property type="protein sequence ID" value="AWM39529.1"/>
    <property type="molecule type" value="Genomic_DNA"/>
</dbReference>
<sequence>MPLLNTDGRDPVEFLTGWATAVAAALNAQLAGGPFVAEPAAATRAQAAAAVQLPGPVPETMPMNMAPARFSDRVGVSVVGRDGRQVAAAVLLVTPDNKADSDSALAFAVRAAGLMSAGAGVVIVDALPGAASWATHLHSLTGVYPITKRPRGTDAPVLAVHPMVHNGAELFGLWHHNVPAGAALPTVPIAVRGGTNLTLDLESTYADAARGATPT</sequence>
<dbReference type="KEGG" id="gog:C1280_22725"/>
<dbReference type="OrthoDB" id="9965558at2"/>
<gene>
    <name evidence="1" type="ORF">C1280_22725</name>
</gene>
<proteinExistence type="predicted"/>
<name>A0A2Z3GYF0_9BACT</name>
<keyword evidence="2" id="KW-1185">Reference proteome</keyword>
<dbReference type="RefSeq" id="WP_010039772.1">
    <property type="nucleotide sequence ID" value="NZ_CP025958.1"/>
</dbReference>
<dbReference type="Proteomes" id="UP000245802">
    <property type="component" value="Chromosome"/>
</dbReference>
<reference evidence="1 2" key="1">
    <citation type="submission" date="2018-01" db="EMBL/GenBank/DDBJ databases">
        <title>G. obscuriglobus.</title>
        <authorList>
            <person name="Franke J."/>
            <person name="Blomberg W."/>
            <person name="Selmecki A."/>
        </authorList>
    </citation>
    <scope>NUCLEOTIDE SEQUENCE [LARGE SCALE GENOMIC DNA]</scope>
    <source>
        <strain evidence="1 2">DSM 5831</strain>
    </source>
</reference>
<evidence type="ECO:0000313" key="1">
    <source>
        <dbReference type="EMBL" id="AWM39529.1"/>
    </source>
</evidence>
<dbReference type="AlphaFoldDB" id="A0A2Z3GYF0"/>
<accession>A0A2Z3GYF0</accession>
<evidence type="ECO:0000313" key="2">
    <source>
        <dbReference type="Proteomes" id="UP000245802"/>
    </source>
</evidence>